<dbReference type="EMBL" id="QPIJ01000034">
    <property type="protein sequence ID" value="RCV89035.1"/>
    <property type="molecule type" value="Genomic_DNA"/>
</dbReference>
<gene>
    <name evidence="3" type="ORF">DU506_13470</name>
</gene>
<keyword evidence="4" id="KW-1185">Reference proteome</keyword>
<keyword evidence="2" id="KW-0812">Transmembrane</keyword>
<evidence type="ECO:0000256" key="2">
    <source>
        <dbReference type="SAM" id="Phobius"/>
    </source>
</evidence>
<name>A0A368TW76_9GAMM</name>
<feature type="coiled-coil region" evidence="1">
    <location>
        <begin position="4"/>
        <end position="31"/>
    </location>
</feature>
<proteinExistence type="predicted"/>
<keyword evidence="2" id="KW-0472">Membrane</keyword>
<protein>
    <submittedName>
        <fullName evidence="3">Uncharacterized protein</fullName>
    </submittedName>
</protein>
<organism evidence="3 4">
    <name type="scientific">Vreelandella rituensis</name>
    <dbReference type="NCBI Taxonomy" id="2282306"/>
    <lineage>
        <taxon>Bacteria</taxon>
        <taxon>Pseudomonadati</taxon>
        <taxon>Pseudomonadota</taxon>
        <taxon>Gammaproteobacteria</taxon>
        <taxon>Oceanospirillales</taxon>
        <taxon>Halomonadaceae</taxon>
        <taxon>Vreelandella</taxon>
    </lineage>
</organism>
<keyword evidence="1" id="KW-0175">Coiled coil</keyword>
<reference evidence="3 4" key="1">
    <citation type="submission" date="2018-07" db="EMBL/GenBank/DDBJ databases">
        <title>Halomonas rutogse sp. nov., isolated from Lake TangqianCo on Tibetan Plateau.</title>
        <authorList>
            <person name="Lu H."/>
            <person name="Xing P."/>
            <person name="Wu Q."/>
        </authorList>
    </citation>
    <scope>NUCLEOTIDE SEQUENCE [LARGE SCALE GENOMIC DNA]</scope>
    <source>
        <strain evidence="3 4">TQ8S</strain>
    </source>
</reference>
<evidence type="ECO:0000256" key="1">
    <source>
        <dbReference type="SAM" id="Coils"/>
    </source>
</evidence>
<dbReference type="AlphaFoldDB" id="A0A368TW76"/>
<evidence type="ECO:0000313" key="4">
    <source>
        <dbReference type="Proteomes" id="UP000253204"/>
    </source>
</evidence>
<feature type="transmembrane region" description="Helical" evidence="2">
    <location>
        <begin position="57"/>
        <end position="76"/>
    </location>
</feature>
<dbReference type="Proteomes" id="UP000253204">
    <property type="component" value="Unassembled WGS sequence"/>
</dbReference>
<comment type="caution">
    <text evidence="3">The sequence shown here is derived from an EMBL/GenBank/DDBJ whole genome shotgun (WGS) entry which is preliminary data.</text>
</comment>
<evidence type="ECO:0000313" key="3">
    <source>
        <dbReference type="EMBL" id="RCV89035.1"/>
    </source>
</evidence>
<sequence length="93" mass="10510">MMVINALAINAEKTQAEIDRFNADLAEIAKQKNLRVKGVSGEACDIEHHEQMYAFKYIMLILIVIKATRAVIFIHAKPKFLIVWKLITVGEGI</sequence>
<accession>A0A368TW76</accession>
<keyword evidence="2" id="KW-1133">Transmembrane helix</keyword>